<keyword evidence="2" id="KW-0539">Nucleus</keyword>
<feature type="region of interest" description="Disordered" evidence="4">
    <location>
        <begin position="113"/>
        <end position="132"/>
    </location>
</feature>
<dbReference type="InterPro" id="IPR001766">
    <property type="entry name" value="Fork_head_dom"/>
</dbReference>
<dbReference type="Gene3D" id="1.10.10.10">
    <property type="entry name" value="Winged helix-like DNA-binding domain superfamily/Winged helix DNA-binding domain"/>
    <property type="match status" value="1"/>
</dbReference>
<dbReference type="Pfam" id="PF00856">
    <property type="entry name" value="SET"/>
    <property type="match status" value="1"/>
</dbReference>
<dbReference type="AlphaFoldDB" id="A0A2A6C683"/>
<dbReference type="Proteomes" id="UP000005239">
    <property type="component" value="Unassembled WGS sequence"/>
</dbReference>
<dbReference type="InterPro" id="IPR053105">
    <property type="entry name" value="Class_V-like_SAM-MTase"/>
</dbReference>
<organism evidence="5 6">
    <name type="scientific">Pristionchus pacificus</name>
    <name type="common">Parasitic nematode worm</name>
    <dbReference type="NCBI Taxonomy" id="54126"/>
    <lineage>
        <taxon>Eukaryota</taxon>
        <taxon>Metazoa</taxon>
        <taxon>Ecdysozoa</taxon>
        <taxon>Nematoda</taxon>
        <taxon>Chromadorea</taxon>
        <taxon>Rhabditida</taxon>
        <taxon>Rhabditina</taxon>
        <taxon>Diplogasteromorpha</taxon>
        <taxon>Diplogasteroidea</taxon>
        <taxon>Neodiplogasteridae</taxon>
        <taxon>Pristionchus</taxon>
    </lineage>
</organism>
<dbReference type="InterPro" id="IPR001214">
    <property type="entry name" value="SET_dom"/>
</dbReference>
<evidence type="ECO:0000256" key="1">
    <source>
        <dbReference type="ARBA" id="ARBA00023125"/>
    </source>
</evidence>
<gene>
    <name evidence="5" type="primary">WBGene00205265</name>
</gene>
<name>A0A2A6C683_PRIPA</name>
<feature type="compositionally biased region" description="Acidic residues" evidence="4">
    <location>
        <begin position="368"/>
        <end position="398"/>
    </location>
</feature>
<evidence type="ECO:0000313" key="5">
    <source>
        <dbReference type="EnsemblMetazoa" id="PPA32404.1"/>
    </source>
</evidence>
<proteinExistence type="predicted"/>
<feature type="compositionally biased region" description="Polar residues" evidence="4">
    <location>
        <begin position="401"/>
        <end position="413"/>
    </location>
</feature>
<dbReference type="SMART" id="SM00317">
    <property type="entry name" value="SET"/>
    <property type="match status" value="1"/>
</dbReference>
<dbReference type="InterPro" id="IPR036388">
    <property type="entry name" value="WH-like_DNA-bd_sf"/>
</dbReference>
<dbReference type="Pfam" id="PF00250">
    <property type="entry name" value="Forkhead"/>
    <property type="match status" value="1"/>
</dbReference>
<dbReference type="GO" id="GO:0140938">
    <property type="term" value="F:histone H3 methyltransferase activity"/>
    <property type="evidence" value="ECO:0000318"/>
    <property type="project" value="GO_Central"/>
</dbReference>
<evidence type="ECO:0000313" key="6">
    <source>
        <dbReference type="Proteomes" id="UP000005239"/>
    </source>
</evidence>
<sequence>MSQRSNLSAEISAEDPKLELRQLCALAFICCKEQHLDVKSVSEFLSENFPYYRGEYGSEDKLKRIIRKTLEKTKNFKRVVESQTKVYYRIDPVLKNKCKKELEPFLEAIEQSKARHESGKQTSEAEEGEMHYVSETEYGAEGVNDEEDHQMDEEDHQVSAIHDSYIDSAYTKHPADRNLDEESEEDLGVQEDANNNIVIVKCENHPADPNLEDEAEDEVDDEEQHISGIQMEINEVEDEQVDADEDDDYSIDIQFFFENNEQDDSSVMVGIANRDDFFFGIIGAIVTTNVQPPPTPIRRAVQALAYTKYEEESPEIEIEREGPSNEAKREVVNEVKLDNVLAEEAIAVHGDEMETIDFATLEDSWIREEEEDDDQEDTEEENDEGLDEEVDDDVDDNNNESSMDSTLDSAANSNLDSTLNATLDSTLDSVEYIVDVDEEMNDPASSAIDKFQLAGRDYKNTKKECKRTEKKAGTLKKKESEKKEVLKNAHRSAVEERKIRKEEKVRIDLFLKEMEQRNKIMKDDLVTETLETMVKDKTRKRKLFRRDAQGELTASDERNIRIQRNILRHNDEETDNSIIGKLLKEGSSRGDRIRALIINDFASITPKNYQNWRDNCGTLQFYDSRAKNSVKSEKDPEIKYKFISKNQEMKNYRNEHWEKAKTYTDYCNCDPAIGCMPKTCACMKQSVLRENRVLSTLKTEKKYSIVECCEKCRCCRGKQSVGKHGKKKSRLCPSIVQIRPLELHAVYTQTMGFGLRLMQPVSAGEPIVEFTGVHQNHARGELVQDWAYTTMNSDEKWERERTGISKRGVYFVLNPLRKGNSARYICHSFFPNTEFVRCYRGGMKTTDVRCIIVATEDIEAGQMLYLDYGRDFGITEEGCLCTQLLCNPIVRQFFRSIPEKDTKEAVFMRVTSNRNNRRTILA</sequence>
<dbReference type="Gene3D" id="2.170.270.10">
    <property type="entry name" value="SET domain"/>
    <property type="match status" value="1"/>
</dbReference>
<keyword evidence="6" id="KW-1185">Reference proteome</keyword>
<dbReference type="OrthoDB" id="5792673at2759"/>
<keyword evidence="1 2" id="KW-0238">DNA-binding</keyword>
<dbReference type="GO" id="GO:0000785">
    <property type="term" value="C:chromatin"/>
    <property type="evidence" value="ECO:0000318"/>
    <property type="project" value="GO_Central"/>
</dbReference>
<protein>
    <submittedName>
        <fullName evidence="5">Set-15</fullName>
    </submittedName>
</protein>
<dbReference type="SUPFAM" id="SSF82199">
    <property type="entry name" value="SET domain"/>
    <property type="match status" value="1"/>
</dbReference>
<accession>A0A2A6C683</accession>
<reference evidence="5" key="2">
    <citation type="submission" date="2022-06" db="UniProtKB">
        <authorList>
            <consortium name="EnsemblMetazoa"/>
        </authorList>
    </citation>
    <scope>IDENTIFICATION</scope>
    <source>
        <strain evidence="5">PS312</strain>
    </source>
</reference>
<evidence type="ECO:0000256" key="2">
    <source>
        <dbReference type="PROSITE-ProRule" id="PRU00089"/>
    </source>
</evidence>
<feature type="region of interest" description="Disordered" evidence="4">
    <location>
        <begin position="359"/>
        <end position="413"/>
    </location>
</feature>
<dbReference type="EnsemblMetazoa" id="PPA32404.1">
    <property type="protein sequence ID" value="PPA32404.1"/>
    <property type="gene ID" value="WBGene00205265"/>
</dbReference>
<dbReference type="GO" id="GO:0005634">
    <property type="term" value="C:nucleus"/>
    <property type="evidence" value="ECO:0007669"/>
    <property type="project" value="UniProtKB-SubCell"/>
</dbReference>
<feature type="coiled-coil region" evidence="3">
    <location>
        <begin position="212"/>
        <end position="239"/>
    </location>
</feature>
<dbReference type="GO" id="GO:0003700">
    <property type="term" value="F:DNA-binding transcription factor activity"/>
    <property type="evidence" value="ECO:0007669"/>
    <property type="project" value="InterPro"/>
</dbReference>
<dbReference type="PROSITE" id="PS50280">
    <property type="entry name" value="SET"/>
    <property type="match status" value="1"/>
</dbReference>
<accession>A0A8R1UL92</accession>
<comment type="subcellular location">
    <subcellularLocation>
        <location evidence="2">Nucleus</location>
    </subcellularLocation>
</comment>
<evidence type="ECO:0000256" key="3">
    <source>
        <dbReference type="SAM" id="Coils"/>
    </source>
</evidence>
<dbReference type="GO" id="GO:0043565">
    <property type="term" value="F:sequence-specific DNA binding"/>
    <property type="evidence" value="ECO:0007669"/>
    <property type="project" value="InterPro"/>
</dbReference>
<dbReference type="InterPro" id="IPR046341">
    <property type="entry name" value="SET_dom_sf"/>
</dbReference>
<reference evidence="6" key="1">
    <citation type="journal article" date="2008" name="Nat. Genet.">
        <title>The Pristionchus pacificus genome provides a unique perspective on nematode lifestyle and parasitism.</title>
        <authorList>
            <person name="Dieterich C."/>
            <person name="Clifton S.W."/>
            <person name="Schuster L.N."/>
            <person name="Chinwalla A."/>
            <person name="Delehaunty K."/>
            <person name="Dinkelacker I."/>
            <person name="Fulton L."/>
            <person name="Fulton R."/>
            <person name="Godfrey J."/>
            <person name="Minx P."/>
            <person name="Mitreva M."/>
            <person name="Roeseler W."/>
            <person name="Tian H."/>
            <person name="Witte H."/>
            <person name="Yang S.P."/>
            <person name="Wilson R.K."/>
            <person name="Sommer R.J."/>
        </authorList>
    </citation>
    <scope>NUCLEOTIDE SEQUENCE [LARGE SCALE GENOMIC DNA]</scope>
    <source>
        <strain evidence="6">PS312</strain>
    </source>
</reference>
<evidence type="ECO:0000256" key="4">
    <source>
        <dbReference type="SAM" id="MobiDB-lite"/>
    </source>
</evidence>
<keyword evidence="3" id="KW-0175">Coiled coil</keyword>
<feature type="DNA-binding region" description="Fork-head" evidence="2">
    <location>
        <begin position="15"/>
        <end position="79"/>
    </location>
</feature>
<dbReference type="PANTHER" id="PTHR47250:SF3">
    <property type="entry name" value="HISTONE-LYSINE N-METHYLTRANSFERASE SET-6"/>
    <property type="match status" value="1"/>
</dbReference>
<dbReference type="PANTHER" id="PTHR47250">
    <property type="entry name" value="HISTONE-LYSINE N-METHYLTRANSFERASE SET-6"/>
    <property type="match status" value="1"/>
</dbReference>
<dbReference type="PROSITE" id="PS50039">
    <property type="entry name" value="FORK_HEAD_3"/>
    <property type="match status" value="1"/>
</dbReference>